<dbReference type="EMBL" id="CP034205">
    <property type="protein sequence ID" value="QBZ57733.1"/>
    <property type="molecule type" value="Genomic_DNA"/>
</dbReference>
<accession>A0A4P7N5V7</accession>
<protein>
    <submittedName>
        <fullName evidence="2">Uncharacterized protein</fullName>
    </submittedName>
</protein>
<feature type="region of interest" description="Disordered" evidence="1">
    <location>
        <begin position="42"/>
        <end position="93"/>
    </location>
</feature>
<evidence type="ECO:0000313" key="2">
    <source>
        <dbReference type="EMBL" id="QBZ57733.1"/>
    </source>
</evidence>
<reference evidence="2 3" key="1">
    <citation type="journal article" date="2019" name="Mol. Biol. Evol.">
        <title>Blast fungal genomes show frequent chromosomal changes, gene gains and losses, and effector gene turnover.</title>
        <authorList>
            <person name="Gomez Luciano L.B."/>
            <person name="Jason Tsai I."/>
            <person name="Chuma I."/>
            <person name="Tosa Y."/>
            <person name="Chen Y.H."/>
            <person name="Li J.Y."/>
            <person name="Li M.Y."/>
            <person name="Jade Lu M.Y."/>
            <person name="Nakayashiki H."/>
            <person name="Li W.H."/>
        </authorList>
    </citation>
    <scope>NUCLEOTIDE SEQUENCE [LARGE SCALE GENOMIC DNA]</scope>
    <source>
        <strain evidence="2">MZ5-1-6</strain>
    </source>
</reference>
<sequence length="161" mass="17900">MLLHIFPDASKWLESVEGLRANGDGPGFLSMLEAAQEQLLSPEDKKGPADRPPAGPKIQGSSLLRPNPQWVPSGRRRGQLDRPRVLHSPGSPRRSLRLGQAYAAPVQLCTFDEFWRAPWPGRGMVALFQKHGLYGRISDMGTFEALMAIPYAHSVWFLTMP</sequence>
<evidence type="ECO:0000313" key="3">
    <source>
        <dbReference type="Proteomes" id="UP000294847"/>
    </source>
</evidence>
<evidence type="ECO:0000256" key="1">
    <source>
        <dbReference type="SAM" id="MobiDB-lite"/>
    </source>
</evidence>
<organism evidence="2 3">
    <name type="scientific">Pyricularia oryzae</name>
    <name type="common">Rice blast fungus</name>
    <name type="synonym">Magnaporthe oryzae</name>
    <dbReference type="NCBI Taxonomy" id="318829"/>
    <lineage>
        <taxon>Eukaryota</taxon>
        <taxon>Fungi</taxon>
        <taxon>Dikarya</taxon>
        <taxon>Ascomycota</taxon>
        <taxon>Pezizomycotina</taxon>
        <taxon>Sordariomycetes</taxon>
        <taxon>Sordariomycetidae</taxon>
        <taxon>Magnaporthales</taxon>
        <taxon>Pyriculariaceae</taxon>
        <taxon>Pyricularia</taxon>
    </lineage>
</organism>
<gene>
    <name evidence="2" type="ORF">PoMZ_02668</name>
</gene>
<dbReference type="Proteomes" id="UP000294847">
    <property type="component" value="Chromosome 2"/>
</dbReference>
<proteinExistence type="predicted"/>
<dbReference type="AlphaFoldDB" id="A0A4P7N5V7"/>
<name>A0A4P7N5V7_PYROR</name>